<dbReference type="PROSITE" id="PS50240">
    <property type="entry name" value="TRYPSIN_DOM"/>
    <property type="match status" value="1"/>
</dbReference>
<organism evidence="4">
    <name type="scientific">Thelazia callipaeda</name>
    <name type="common">Oriental eyeworm</name>
    <name type="synonym">Parasitic nematode</name>
    <dbReference type="NCBI Taxonomy" id="103827"/>
    <lineage>
        <taxon>Eukaryota</taxon>
        <taxon>Metazoa</taxon>
        <taxon>Ecdysozoa</taxon>
        <taxon>Nematoda</taxon>
        <taxon>Chromadorea</taxon>
        <taxon>Rhabditida</taxon>
        <taxon>Spirurina</taxon>
        <taxon>Spiruromorpha</taxon>
        <taxon>Thelazioidea</taxon>
        <taxon>Thelaziidae</taxon>
        <taxon>Thelazia</taxon>
    </lineage>
</organism>
<feature type="domain" description="Peptidase S1" evidence="1">
    <location>
        <begin position="32"/>
        <end position="288"/>
    </location>
</feature>
<dbReference type="Pfam" id="PF00089">
    <property type="entry name" value="Trypsin"/>
    <property type="match status" value="1"/>
</dbReference>
<accession>A0A0N5CY43</accession>
<evidence type="ECO:0000313" key="3">
    <source>
        <dbReference type="Proteomes" id="UP000276776"/>
    </source>
</evidence>
<dbReference type="InterPro" id="IPR043504">
    <property type="entry name" value="Peptidase_S1_PA_chymotrypsin"/>
</dbReference>
<dbReference type="InterPro" id="IPR018114">
    <property type="entry name" value="TRYPSIN_HIS"/>
</dbReference>
<dbReference type="SMART" id="SM00020">
    <property type="entry name" value="Tryp_SPc"/>
    <property type="match status" value="1"/>
</dbReference>
<dbReference type="Proteomes" id="UP000276776">
    <property type="component" value="Unassembled WGS sequence"/>
</dbReference>
<keyword evidence="3" id="KW-1185">Reference proteome</keyword>
<dbReference type="PRINTS" id="PR00722">
    <property type="entry name" value="CHYMOTRYPSIN"/>
</dbReference>
<dbReference type="GO" id="GO:0004252">
    <property type="term" value="F:serine-type endopeptidase activity"/>
    <property type="evidence" value="ECO:0007669"/>
    <property type="project" value="InterPro"/>
</dbReference>
<dbReference type="PROSITE" id="PS00134">
    <property type="entry name" value="TRYPSIN_HIS"/>
    <property type="match status" value="1"/>
</dbReference>
<evidence type="ECO:0000313" key="2">
    <source>
        <dbReference type="EMBL" id="VDN02568.1"/>
    </source>
</evidence>
<dbReference type="InterPro" id="IPR001314">
    <property type="entry name" value="Peptidase_S1A"/>
</dbReference>
<dbReference type="SUPFAM" id="SSF50494">
    <property type="entry name" value="Trypsin-like serine proteases"/>
    <property type="match status" value="1"/>
</dbReference>
<protein>
    <submittedName>
        <fullName evidence="4">Peptidase S1 domain-containing protein</fullName>
    </submittedName>
</protein>
<dbReference type="EMBL" id="UYYF01004334">
    <property type="protein sequence ID" value="VDN02568.1"/>
    <property type="molecule type" value="Genomic_DNA"/>
</dbReference>
<evidence type="ECO:0000259" key="1">
    <source>
        <dbReference type="PROSITE" id="PS50240"/>
    </source>
</evidence>
<evidence type="ECO:0000313" key="4">
    <source>
        <dbReference type="WBParaSite" id="TCLT_0000534901-mRNA-1"/>
    </source>
</evidence>
<dbReference type="InterPro" id="IPR051333">
    <property type="entry name" value="CLIP_Serine_Protease"/>
</dbReference>
<dbReference type="PANTHER" id="PTHR24260:SF136">
    <property type="entry name" value="GH08193P-RELATED"/>
    <property type="match status" value="1"/>
</dbReference>
<dbReference type="InterPro" id="IPR009003">
    <property type="entry name" value="Peptidase_S1_PA"/>
</dbReference>
<dbReference type="PANTHER" id="PTHR24260">
    <property type="match status" value="1"/>
</dbReference>
<sequence length="288" mass="31641">MQLSKISSEGNEDLYYTCGRVRRQWLSTPYKISAGSAAALGQFPWAVALTLADRDQYNYCGGSIISKRHILSAAHCIMNYNSDKLPCTGARPLDDVKEIVVRYGGICLRTTSPPCNGKLCRKAKIRKVAIHKRFMDGNCILGYDFAIIELETDLVFDSTTLPICLPGSSFDYTSVGNLFDYGFGENEKGEKMSRLNYGSAKIISVAKYHDFIQAGPVHMTRNRSNSLHGICTGDSGAGLQGSVRNRVYLLGVHSFGPVACNKGSPFTVTDTRPYAEIICQLTGICYQL</sequence>
<dbReference type="InterPro" id="IPR001254">
    <property type="entry name" value="Trypsin_dom"/>
</dbReference>
<reference evidence="4" key="1">
    <citation type="submission" date="2017-02" db="UniProtKB">
        <authorList>
            <consortium name="WormBaseParasite"/>
        </authorList>
    </citation>
    <scope>IDENTIFICATION</scope>
</reference>
<dbReference type="AlphaFoldDB" id="A0A0N5CY43"/>
<dbReference type="OMA" id="LCMTARI"/>
<dbReference type="WBParaSite" id="TCLT_0000534901-mRNA-1">
    <property type="protein sequence ID" value="TCLT_0000534901-mRNA-1"/>
    <property type="gene ID" value="TCLT_0000534901"/>
</dbReference>
<gene>
    <name evidence="2" type="ORF">TCLT_LOCUS5338</name>
</gene>
<dbReference type="GO" id="GO:0006508">
    <property type="term" value="P:proteolysis"/>
    <property type="evidence" value="ECO:0007669"/>
    <property type="project" value="InterPro"/>
</dbReference>
<reference evidence="2 3" key="2">
    <citation type="submission" date="2018-11" db="EMBL/GenBank/DDBJ databases">
        <authorList>
            <consortium name="Pathogen Informatics"/>
        </authorList>
    </citation>
    <scope>NUCLEOTIDE SEQUENCE [LARGE SCALE GENOMIC DNA]</scope>
</reference>
<dbReference type="OrthoDB" id="7754674at2759"/>
<name>A0A0N5CY43_THECL</name>
<dbReference type="Gene3D" id="2.40.10.10">
    <property type="entry name" value="Trypsin-like serine proteases"/>
    <property type="match status" value="1"/>
</dbReference>
<dbReference type="STRING" id="103827.A0A0N5CY43"/>
<proteinExistence type="predicted"/>